<dbReference type="GO" id="GO:1990456">
    <property type="term" value="P:mitochondrion-endoplasmic reticulum membrane tethering"/>
    <property type="evidence" value="ECO:0007669"/>
    <property type="project" value="UniProtKB-UniRule"/>
</dbReference>
<keyword evidence="1 6" id="KW-1134">Transmembrane beta strand</keyword>
<dbReference type="VEuPathDB" id="FungiDB:Malapachy_2936"/>
<dbReference type="OrthoDB" id="2103793at2759"/>
<protein>
    <recommendedName>
        <fullName evidence="6">Mitochondrial distribution and morphology protein 10</fullName>
    </recommendedName>
    <alternativeName>
        <fullName evidence="6">Mitochondrial inheritance component MDM10</fullName>
    </alternativeName>
</protein>
<dbReference type="AlphaFoldDB" id="A0A0M8MYL8"/>
<dbReference type="Pfam" id="PF12519">
    <property type="entry name" value="MDM10"/>
    <property type="match status" value="1"/>
</dbReference>
<dbReference type="GO" id="GO:0001401">
    <property type="term" value="C:SAM complex"/>
    <property type="evidence" value="ECO:0007669"/>
    <property type="project" value="TreeGrafter"/>
</dbReference>
<dbReference type="RefSeq" id="XP_017993803.1">
    <property type="nucleotide sequence ID" value="XM_018137420.1"/>
</dbReference>
<evidence type="ECO:0000256" key="6">
    <source>
        <dbReference type="HAMAP-Rule" id="MF_03102"/>
    </source>
</evidence>
<evidence type="ECO:0000313" key="8">
    <source>
        <dbReference type="Proteomes" id="UP000037751"/>
    </source>
</evidence>
<reference evidence="7 8" key="1">
    <citation type="submission" date="2015-07" db="EMBL/GenBank/DDBJ databases">
        <title>Draft Genome Sequence of Malassezia furfur CBS1878 and Malassezia pachydermatis CBS1879.</title>
        <authorList>
            <person name="Triana S."/>
            <person name="Ohm R."/>
            <person name="Gonzalez A."/>
            <person name="DeCock H."/>
            <person name="Restrepo S."/>
            <person name="Celis A."/>
        </authorList>
    </citation>
    <scope>NUCLEOTIDE SEQUENCE [LARGE SCALE GENOMIC DNA]</scope>
    <source>
        <strain evidence="7 8">CBS 1879</strain>
    </source>
</reference>
<keyword evidence="2 6" id="KW-0812">Transmembrane</keyword>
<comment type="function">
    <text evidence="6">Component of the ERMES/MDM complex, which serves as a molecular tether to connect the endoplasmic reticulum and mitochondria. Components of this complex are involved in the control of mitochondrial shape and protein biogenesis and may function in phospholipid exchange. MDM10 is involved in the late assembly steps of the general translocase of the mitochondrial outer membrane (TOM complex). Functions in the TOM40-specific route of the assembly of outer membrane beta-barrel proteins, including the association of TOM40 with the receptor TOM22 and small TOM proteins. Can associate with the SAM(core) complex as well as the MDM12-MMM1 complex, both involved in late steps of the major beta-barrel assembly pathway, that is responsible for biogenesis of all outer membrane beta-barrel proteins. May act as a switch that shuttles between both complexes and channels precursor proteins into the TOM40-specific pathway. Plays a role in mitochondrial morphology and in the inheritance of mitochondria.</text>
</comment>
<dbReference type="GO" id="GO:0045040">
    <property type="term" value="P:protein insertion into mitochondrial outer membrane"/>
    <property type="evidence" value="ECO:0007669"/>
    <property type="project" value="UniProtKB-UniRule"/>
</dbReference>
<dbReference type="GO" id="GO:0032865">
    <property type="term" value="C:ERMES complex"/>
    <property type="evidence" value="ECO:0007669"/>
    <property type="project" value="UniProtKB-UniRule"/>
</dbReference>
<dbReference type="HAMAP" id="MF_03102">
    <property type="entry name" value="Mdm10"/>
    <property type="match status" value="1"/>
</dbReference>
<dbReference type="GO" id="GO:0015914">
    <property type="term" value="P:phospholipid transport"/>
    <property type="evidence" value="ECO:0007669"/>
    <property type="project" value="TreeGrafter"/>
</dbReference>
<comment type="subcellular location">
    <subcellularLocation>
        <location evidence="6">Mitochondrion outer membrane</location>
        <topology evidence="6">Multi-pass membrane protein</topology>
    </subcellularLocation>
    <text evidence="6">The ERMES/MDM complex localizes to a few discrete foci (around 10 per single cell), that represent mitochondria-endoplasmic reticulum junctions. These foci are often found next to mtDNA nucleoids.</text>
</comment>
<dbReference type="STRING" id="77020.A0A0M8MYL8"/>
<keyword evidence="3 6" id="KW-1000">Mitochondrion outer membrane</keyword>
<dbReference type="Proteomes" id="UP000037751">
    <property type="component" value="Unassembled WGS sequence"/>
</dbReference>
<comment type="domain">
    <text evidence="6">Lacks alpha-helical transmembrane segments, suggesting that it resides in the membrane via beta-sheet conformations similar to those predicted for other outer membrane proteins and porin.</text>
</comment>
<organism evidence="7 8">
    <name type="scientific">Malassezia pachydermatis</name>
    <dbReference type="NCBI Taxonomy" id="77020"/>
    <lineage>
        <taxon>Eukaryota</taxon>
        <taxon>Fungi</taxon>
        <taxon>Dikarya</taxon>
        <taxon>Basidiomycota</taxon>
        <taxon>Ustilaginomycotina</taxon>
        <taxon>Malasseziomycetes</taxon>
        <taxon>Malasseziales</taxon>
        <taxon>Malasseziaceae</taxon>
        <taxon>Malassezia</taxon>
    </lineage>
</organism>
<gene>
    <name evidence="6" type="primary">MDM10</name>
    <name evidence="7" type="ORF">Malapachy_2936</name>
</gene>
<dbReference type="PANTHER" id="PTHR28035:SF1">
    <property type="entry name" value="MITOCHONDRIAL DISTRIBUTION AND MORPHOLOGY PROTEIN 10"/>
    <property type="match status" value="1"/>
</dbReference>
<comment type="similarity">
    <text evidence="6">Belongs to the MDM10 family.</text>
</comment>
<dbReference type="GeneID" id="28729296"/>
<name>A0A0M8MYL8_9BASI</name>
<dbReference type="EMBL" id="LGAV01000001">
    <property type="protein sequence ID" value="KOS16171.1"/>
    <property type="molecule type" value="Genomic_DNA"/>
</dbReference>
<sequence>MYDTASVLLRAYYRATGWDEQRSYLHLMRASETLLDFPIPRYLTFSSASVPTSSFMASARTSSLPFSAALAYAYASTKAPLNITCVVDPKHRMTRASYFLLPDQQHRGTPHFDPSAPREALLFGSIHAPSGCVEALCVTRLSEHWQLMATALSRAPRYPLVPLGRRLGLLTRPERSTTASSSSTTALSEEDLVLGPPGTTNLLLTCQHQTPHSTAEYSYSLDDALWGFRYLRQFSSLTQRGIVSAGAEVFFSAAEKSAGVSIGSRWSMPQGAAYAVGATSSPASPAVATLTLNPMMGHVRASYAAQLDDDVLVSTRYDFNVYSYQSDWTLGAEYRLHRLPEDDRASFSSVDSASSPTQRERVGVCAMPKDDVHMSLRDTKLDPALPSTPVQPRTPAILRAAASDDTSARTTTGTTATTPYLGILKARLSATGLLALLWEGAWHRCLLSVGVKASLSSLQPTPPLLGVEVLYLSDTA</sequence>
<comment type="caution">
    <text evidence="7">The sequence shown here is derived from an EMBL/GenBank/DDBJ whole genome shotgun (WGS) entry which is preliminary data.</text>
</comment>
<evidence type="ECO:0000256" key="3">
    <source>
        <dbReference type="ARBA" id="ARBA00022787"/>
    </source>
</evidence>
<keyword evidence="8" id="KW-1185">Reference proteome</keyword>
<accession>A0A0M8MYL8</accession>
<evidence type="ECO:0000256" key="2">
    <source>
        <dbReference type="ARBA" id="ARBA00022692"/>
    </source>
</evidence>
<dbReference type="PANTHER" id="PTHR28035">
    <property type="entry name" value="MITOCHONDRIAL DISTRIBUTION AND MORPHOLOGY PROTEIN 10"/>
    <property type="match status" value="1"/>
</dbReference>
<evidence type="ECO:0000313" key="7">
    <source>
        <dbReference type="EMBL" id="KOS16171.1"/>
    </source>
</evidence>
<comment type="subunit">
    <text evidence="6">Component of the ER-mitochondria encounter structure (ERMES) or MDM complex, composed of MMM1, MDM10, MDM12 and MDM34. Associates with the mitochondrial outer membrane sorting assembly machinery SAM(core) complex.</text>
</comment>
<evidence type="ECO:0000256" key="5">
    <source>
        <dbReference type="ARBA" id="ARBA00023136"/>
    </source>
</evidence>
<dbReference type="GO" id="GO:0070096">
    <property type="term" value="P:mitochondrial outer membrane translocase complex assembly"/>
    <property type="evidence" value="ECO:0007669"/>
    <property type="project" value="UniProtKB-UniRule"/>
</dbReference>
<evidence type="ECO:0000256" key="4">
    <source>
        <dbReference type="ARBA" id="ARBA00023128"/>
    </source>
</evidence>
<evidence type="ECO:0000256" key="1">
    <source>
        <dbReference type="ARBA" id="ARBA00022452"/>
    </source>
</evidence>
<proteinExistence type="inferred from homology"/>
<dbReference type="InterPro" id="IPR027539">
    <property type="entry name" value="Mdm10"/>
</dbReference>
<dbReference type="GO" id="GO:0051654">
    <property type="term" value="P:establishment of mitochondrion localization"/>
    <property type="evidence" value="ECO:0007669"/>
    <property type="project" value="TreeGrafter"/>
</dbReference>
<keyword evidence="5 6" id="KW-0472">Membrane</keyword>
<keyword evidence="4 6" id="KW-0496">Mitochondrion</keyword>